<comment type="caution">
    <text evidence="2">The sequence shown here is derived from an EMBL/GenBank/DDBJ whole genome shotgun (WGS) entry which is preliminary data.</text>
</comment>
<dbReference type="AlphaFoldDB" id="A0AAV4N2Q1"/>
<gene>
    <name evidence="2" type="ORF">CEXT_623081</name>
</gene>
<proteinExistence type="predicted"/>
<evidence type="ECO:0000256" key="1">
    <source>
        <dbReference type="SAM" id="MobiDB-lite"/>
    </source>
</evidence>
<keyword evidence="3" id="KW-1185">Reference proteome</keyword>
<name>A0AAV4N2Q1_CAEEX</name>
<dbReference type="Proteomes" id="UP001054945">
    <property type="component" value="Unassembled WGS sequence"/>
</dbReference>
<evidence type="ECO:0000313" key="3">
    <source>
        <dbReference type="Proteomes" id="UP001054945"/>
    </source>
</evidence>
<feature type="region of interest" description="Disordered" evidence="1">
    <location>
        <begin position="119"/>
        <end position="140"/>
    </location>
</feature>
<protein>
    <submittedName>
        <fullName evidence="2">Uncharacterized protein</fullName>
    </submittedName>
</protein>
<organism evidence="2 3">
    <name type="scientific">Caerostris extrusa</name>
    <name type="common">Bark spider</name>
    <name type="synonym">Caerostris bankana</name>
    <dbReference type="NCBI Taxonomy" id="172846"/>
    <lineage>
        <taxon>Eukaryota</taxon>
        <taxon>Metazoa</taxon>
        <taxon>Ecdysozoa</taxon>
        <taxon>Arthropoda</taxon>
        <taxon>Chelicerata</taxon>
        <taxon>Arachnida</taxon>
        <taxon>Araneae</taxon>
        <taxon>Araneomorphae</taxon>
        <taxon>Entelegynae</taxon>
        <taxon>Araneoidea</taxon>
        <taxon>Araneidae</taxon>
        <taxon>Caerostris</taxon>
    </lineage>
</organism>
<feature type="compositionally biased region" description="Polar residues" evidence="1">
    <location>
        <begin position="76"/>
        <end position="102"/>
    </location>
</feature>
<sequence>MDGDKNYSTIKLKNSTEINRTISFAISNKNNNGRSTCVLTFSSTLMHISNCQIREDSPHSLQTAFGSEAEIDFSECNESASSQNSPLTQNPKPGPDNSSNQNIIPKTIFCASLKLIPPETGWHKGRRRRKSMASYSTPWK</sequence>
<dbReference type="EMBL" id="BPLR01020365">
    <property type="protein sequence ID" value="GIX77936.1"/>
    <property type="molecule type" value="Genomic_DNA"/>
</dbReference>
<accession>A0AAV4N2Q1</accession>
<evidence type="ECO:0000313" key="2">
    <source>
        <dbReference type="EMBL" id="GIX77936.1"/>
    </source>
</evidence>
<feature type="region of interest" description="Disordered" evidence="1">
    <location>
        <begin position="75"/>
        <end position="102"/>
    </location>
</feature>
<reference evidence="2 3" key="1">
    <citation type="submission" date="2021-06" db="EMBL/GenBank/DDBJ databases">
        <title>Caerostris extrusa draft genome.</title>
        <authorList>
            <person name="Kono N."/>
            <person name="Arakawa K."/>
        </authorList>
    </citation>
    <scope>NUCLEOTIDE SEQUENCE [LARGE SCALE GENOMIC DNA]</scope>
</reference>